<feature type="region of interest" description="Disordered" evidence="1">
    <location>
        <begin position="1"/>
        <end position="31"/>
    </location>
</feature>
<evidence type="ECO:0000256" key="1">
    <source>
        <dbReference type="SAM" id="MobiDB-lite"/>
    </source>
</evidence>
<gene>
    <name evidence="2" type="ORF">OJF2_06890</name>
</gene>
<accession>A0A5B9VWY5</accession>
<feature type="compositionally biased region" description="Basic residues" evidence="1">
    <location>
        <begin position="20"/>
        <end position="31"/>
    </location>
</feature>
<proteinExistence type="predicted"/>
<dbReference type="RefSeq" id="WP_148591245.1">
    <property type="nucleotide sequence ID" value="NZ_CP042997.1"/>
</dbReference>
<keyword evidence="3" id="KW-1185">Reference proteome</keyword>
<name>A0A5B9VWY5_9BACT</name>
<dbReference type="OrthoDB" id="9757536at2"/>
<feature type="region of interest" description="Disordered" evidence="1">
    <location>
        <begin position="3841"/>
        <end position="3880"/>
    </location>
</feature>
<organism evidence="2 3">
    <name type="scientific">Aquisphaera giovannonii</name>
    <dbReference type="NCBI Taxonomy" id="406548"/>
    <lineage>
        <taxon>Bacteria</taxon>
        <taxon>Pseudomonadati</taxon>
        <taxon>Planctomycetota</taxon>
        <taxon>Planctomycetia</taxon>
        <taxon>Isosphaerales</taxon>
        <taxon>Isosphaeraceae</taxon>
        <taxon>Aquisphaera</taxon>
    </lineage>
</organism>
<evidence type="ECO:0000313" key="3">
    <source>
        <dbReference type="Proteomes" id="UP000324233"/>
    </source>
</evidence>
<protein>
    <recommendedName>
        <fullName evidence="4">LEPR-XLL domain-containing protein</fullName>
    </recommendedName>
</protein>
<reference evidence="2 3" key="1">
    <citation type="submission" date="2019-08" db="EMBL/GenBank/DDBJ databases">
        <title>Deep-cultivation of Planctomycetes and their phenomic and genomic characterization uncovers novel biology.</title>
        <authorList>
            <person name="Wiegand S."/>
            <person name="Jogler M."/>
            <person name="Boedeker C."/>
            <person name="Pinto D."/>
            <person name="Vollmers J."/>
            <person name="Rivas-Marin E."/>
            <person name="Kohn T."/>
            <person name="Peeters S.H."/>
            <person name="Heuer A."/>
            <person name="Rast P."/>
            <person name="Oberbeckmann S."/>
            <person name="Bunk B."/>
            <person name="Jeske O."/>
            <person name="Meyerdierks A."/>
            <person name="Storesund J.E."/>
            <person name="Kallscheuer N."/>
            <person name="Luecker S."/>
            <person name="Lage O.M."/>
            <person name="Pohl T."/>
            <person name="Merkel B.J."/>
            <person name="Hornburger P."/>
            <person name="Mueller R.-W."/>
            <person name="Bruemmer F."/>
            <person name="Labrenz M."/>
            <person name="Spormann A.M."/>
            <person name="Op den Camp H."/>
            <person name="Overmann J."/>
            <person name="Amann R."/>
            <person name="Jetten M.S.M."/>
            <person name="Mascher T."/>
            <person name="Medema M.H."/>
            <person name="Devos D.P."/>
            <person name="Kaster A.-K."/>
            <person name="Ovreas L."/>
            <person name="Rohde M."/>
            <person name="Galperin M.Y."/>
            <person name="Jogler C."/>
        </authorList>
    </citation>
    <scope>NUCLEOTIDE SEQUENCE [LARGE SCALE GENOMIC DNA]</scope>
    <source>
        <strain evidence="2 3">OJF2</strain>
    </source>
</reference>
<evidence type="ECO:0000313" key="2">
    <source>
        <dbReference type="EMBL" id="QEH32220.1"/>
    </source>
</evidence>
<sequence>MASDKAGRAGYGRMADRRGRPSRRAVRAGKHPARRLHLPLMEELEQRLALTAFLNYTAPAAGSNLVLRVASVGGVANLQLYDNAHATVIQQAALTQDVKVQVTGADKASDSLTIDLSYAGVGTAEPISVVFKGGLPAGGVADKVAVAGSGAAYQPTSFALTSDAPISVAGTLKAAQDITLSAVQQSAGAVGPAGTIAANATAGITMTGGALTGRSITLAAQSTVGVNSQASSLFGGLVGVGLVTSSSGASVQVSGGTLTASADLNITASSSVNVALAAAPAAAGTTKADAASSTSTVASAATVAISGGTLSAPSGKATIASTNTVNLTTNADGTLGTFAKTAAGGAVAVTALSGDTSATVSGGTLNAAGVSVSATSNRTVTTYARSTQGGAAAGSPGPTRGQQALTTYGAKTPDGSVTVAGAVAVTSLKGDTKARVIGGTLTSTAAPLAIAATASQHPTTTADASPTTGAAGTGVGAAVAIGKTTADDLASLGGTASVTAPAVNVSGLMPATVNGVTPASRYSVSATSGPSAAAIGVAGALAIDATTVAARAIIEPGAAVNLHGADLTLTAQSTTSSPTSALPKVVGGASVGVGASVAMDAPDVSSRAAVEKNAAIAGARSLTLSATGNHTATASSLAGAAGGTAVAGALSLDVPSGDTQAIVDTGPALALTGGLSLAASRTTTATTNVDSATATSGVAVGASTAVTIADETAAATIGRSVTTGPAAVTIQATGQGTAATTALASTAGAKPGTTAVNTLLGNLATFASGQGWTPGTVAIPKAATPDGQLGVAAAIAVNLASLDASAGLLAGAVLQAGGALTIQATSTGADAATAKALAVNSTTNVAGAVAINASSPTAEATVAGKATATAATITATANGQTTVTANSGQGSTAVGVAGALALDLPSASSYAAIAAGGGVTLNGPATADVVVQATTNVSGDVATADGKAAGFAKTGVGASVAIDVAANGAKAEVSGAVTSPDQVTVAATGNYATSALAAAGAAGGTAVAPALALATSHNVTMALVGAAAVIGAGGQVLVRARHRGKTSSQGRGDTAGSAVAVGAALGVGIGLDDDEATIAGKVTKASSVTVEADLGETGTAQGLAGAKGAASGGTGINGIIGKAVAFGKSSGWLPATVAVPTATTPSGDLALAAAAAANVDLTTGGATLAATGSVTTTGPLVVHTLSNLDDSATADGRPANGSTAGVGAALAVNVARPSVAASLAGTAAASAITVEAAMGSNGVYTFQANATSGAGTAATGVAGALAVNVGASQATAAVRDGAKLTIAGGGLLVHSADATKDLSTALAKPSGATVVGLGASVALNASANQSRASIGSATITGEKDLTADADGTHAVTTSSNSGASVPSAAAAAAIAVGFAGNQTVAEVLAGPAALTIPGTLTIHATDAATLTTTADGKAAGSGVGVGAAIAAGIDREVTTAQLVRSATVNAIVLQADETSPAVTTANAGAAGGKDLGKSLGDFVNSAIALADPNAGKPGQVKLPLVGDTLTAIQDQIGVKLPPLSASAAVAVSGMLPQTLAQIGANAALTSATPVSIRTNVSDNPVSTADGGATGSAVAAHLSLAANYAGGSNTVAVGNGASITAPSISLAAGGAGSQSLTARASAGAGSVASAAAAAAINAGAPSSPDTIQVTVGAGSKLTATAGDINLTAASDVTSTTLAGGSTLGLAAGAGASIAGSFLQEMTNVAVAGQLEASKGNVTINATGRNTLQGGAAAGSVAAGTVDAAVRADVLSRTVQAHLDAGASVHAYGDVTINAGTTDVPLSLAGGLGLGAATLSAAATGVALNEHTWAFAKGATVRADGNVIVSARSTSSYAPLAGTGALGLIGAVNVSGALFYKSADTRAYVSGGSVDALALRGLATVPTDAGPGSAPTTRQVRGVSVAATNYDEFKPLAGAIGAAGIVAVQGSGIATVVDNHVVADIDAGAKVNQNDAGAAASQLVNVLSRDDTVFRGIAGDVGAALGVGVSATFDFALLSKDTEAYLGAGAIVASNSSVEVRASSTDDLNSFSGTLNLGGLVSVAAAGSMHIIQDRTQAHTDAGAQITAPGSVVVVANSVSDDDVIAVVGSLGAVSGQGMYSLTDIGGATFSAIKVGSVSVGGTPGLTSAAVDSTVTAPSLTVTATSTNTPSAESVLVGAGAITATAANPTARTSLQTSASLGSSANVKVTTLTGPHASSTNTATAFDLHLNAGAITGAALLPVADAGGSTRAFVAEGAHLAASGLTVQADAANKAVVTPFLISAGGISGAYSNPKASTSHDVEAYVGPAYDQAPNGGLSGSINVGAGNVAIIAISPSNTATINEVTAQAGALTLSYMHPQATVGGSTRAHLGGTFGITAAAVNVAGTSSNAATSNVISVDVAAATGVGNTQGAFTNHATEAGVGARAALALNGTLSIKAGSTNAATAGEANILANFGGVQYAKAEANAGGSTRADVQEGATIKAAGLSVLANASNTAAANSFTAALSAFNVAIAQPTAQTSHVVEAYIGPDTGKATNAGLSGSINVGSTAIAVHATTDRNEATVQQVAIKLGTISVSVEQPRVIAGGATTAHVGGKYGITASTVDVLASSPDNLATGNAVSVVAATAKVGVADKAAATSHATDAYAAAGSSLAISGLLSLHSTSVNTAKSGGAAIAISGVDVAVVKSEADAGGSTTASVREGASVTAKGLDLSAVSSNTAEANPVNFGVAAVKVAVAHPIAKTSHTTEVYVGPAGYADPTAGLSGNIAVGSGAVTATASSTNKATVDSFDVGVSGVAVSILHPEVTAGGATLSHLGGTFGISAGKVNFLASSASTATANAVSVELSGVSVTDAIKSAATAHTTAAFVGRKSNVTVSGAPLGLDAEAINTATAGGLTVNLAAVPVALVQPSANAGGVTWAYVGEGTSLKAPALNATANAANTANAAVTMALAGAVTVATIKPTAATTDDVQVFVGPAAGVAPDAGLSGSIALSGAANLTATSNDTAQVSGTNIAVGAVNVRTVRPSINAGGSTLAHLGGNFKINASAVNVTASAPAVVATTKTFSLDIGAVNSAVGSNPVTASHETDSYLSAGAVVTVGGGPLTFRATSNDSASADSTSVSLGVANVASLSAAAVEQGGTRAYAGNGASLTAGNVSFLADSTSRASASQSSVGISLLGSVKLDPSATAQHTVEAYLGAGSSITASGAVAVGATSNQRADASSNGVQGNVLGLADVSPRALVQGGTLAHADGTVDASSLSVTAASAQTSDADAEVISINVAGGGSGHADARAIGTTQARLSTGASFTVTGNALFKATAVPTATATATGGGGGLINGSSLAASTTIGGLTQAFADDKSNIWQAGNLEFDAYSTATGSSRAFSGSGGVFSDGGADARADLNPTTQAFVGKDVLVEYVTGNLTIQAQSIRAEGDATAEVDGGGASFVGASNSTVNSSPTVNAFLGAGSIVYVVGNVLLSASSTAQPTGAVPGDTFDPSKAVNVAADTITFPAHGLVTGDTVTYNPNGSTPVGTPGGALRTGAFGVLVMDANTLMLGAAFNAASANAGDVFSPQAGVDPNLDVIRFATPHRFETGDAVKYDPAGKASIGAGLNAAGTYYVRKVDDFTIQLYATKAAATAAGKTFDPSAAGAVSGSTITLPGHGFANGQAVTYDAPAAALFGSQGVDVSLAADHTIGGNDANANNIYLGTNNGQGAILGHGLLTGERVTYRVEPGMAPIGGLTSGGTYWVIKTSDYTVQLAASYADAIANKPIALTPDKGTAAAAVRHALVPAPISGLVDGRTYYVRNATSSTFQLSATPAGSILALGVGSPADVKGAHAFRAAGIDLSASSGTQSLHIDLSTAPAGNDKLLGPGGVSLRTAAPPPGDGVSSTSAEGGEGGIVASGKPSAHTNASATVNAYDAASSLQVDGNLTILSNATASTTAHGDNSGGGLAFGSSVEAGTSFKDNTSAFLGLDKGNGVIDATGMTVSVGGNLRIASTSSLANTNVSASSDGGGLYSHADAQSNSDFYGTTRAVIGGAASVTARTVSILANLTSARGDLSTDATAGGLFGGTDASTNGTWNPLILAQISGGAAIEADGGLDIKAVTGGVGANQHNHAAFYGIGDADADSNINTNLTTQVKAMAGATLVVGPRTPAAAGLPASYATPLATPSGFPVLALYADASGPSGSRRIDWDADVTFLSGPDPDLEIDSAGNIVRAVNASVNFGQRSGNVNGLISVDSIYNSIRAQALFQSDPSGGTVIATSRPTGPLFTYREAYRTVNITNSSPYALNLNDISPINRSPYNFQNQITLDANDVGAFQFSVKHVFSPTYITVTDYGGTSQAPSDVVVNGTIDNPIGNTQISSYTGSIYSPGGEIIHIAAGPSIASATGQIITDSFSLYAARAVGTYYNYLPIRVVESPDGLRAAGQGSRSVYAQGNVYLELQEYYRYYGGGYIPFYAMAAIDRVFGGGSVTLYLADPVVQTVSPTFNYLVWVYETGAVGSPDLPNPMTVIDHFRPGTAGSSPTVYPMGVFGTTTSNANIGVYYNFGTSNDSSSGIVSGGDISITCDTFQFVAGLGYYHLGPNGKLYVSNFFYNYMTAR</sequence>
<evidence type="ECO:0008006" key="4">
    <source>
        <dbReference type="Google" id="ProtNLM"/>
    </source>
</evidence>
<dbReference type="Proteomes" id="UP000324233">
    <property type="component" value="Chromosome"/>
</dbReference>
<dbReference type="EMBL" id="CP042997">
    <property type="protein sequence ID" value="QEH32220.1"/>
    <property type="molecule type" value="Genomic_DNA"/>
</dbReference>
<dbReference type="KEGG" id="agv:OJF2_06890"/>